<feature type="transmembrane region" description="Helical" evidence="1">
    <location>
        <begin position="260"/>
        <end position="284"/>
    </location>
</feature>
<feature type="transmembrane region" description="Helical" evidence="1">
    <location>
        <begin position="290"/>
        <end position="311"/>
    </location>
</feature>
<dbReference type="Pfam" id="PF19528">
    <property type="entry name" value="DUF6056"/>
    <property type="match status" value="1"/>
</dbReference>
<feature type="transmembrane region" description="Helical" evidence="1">
    <location>
        <begin position="350"/>
        <end position="370"/>
    </location>
</feature>
<evidence type="ECO:0008006" key="4">
    <source>
        <dbReference type="Google" id="ProtNLM"/>
    </source>
</evidence>
<protein>
    <recommendedName>
        <fullName evidence="4">DUF2029 domain-containing protein</fullName>
    </recommendedName>
</protein>
<feature type="transmembrane region" description="Helical" evidence="1">
    <location>
        <begin position="139"/>
        <end position="161"/>
    </location>
</feature>
<dbReference type="RefSeq" id="WP_131819189.1">
    <property type="nucleotide sequence ID" value="NZ_FOZG01000001.1"/>
</dbReference>
<dbReference type="AlphaFoldDB" id="A0A1I6K0C0"/>
<sequence>MLDVKLIRRLAIVAVLGASLVTILLAAIYARFAYPYLDDFCFMGSSGDPVATANFYYRTWSGRWSAMFLYALLAQGHDYAGEDVGGFVIWSGPIWYAGFYLICATAMRARSVRDKAGAALILLAVFWSASPGISDLFYWLAGIISYPVPFFFSALALYLLLKPGARLRHIVPGIAAAFLAPTFNELAGIALAPALAGVILGKLLDRERPLGLAAALVATLAATALVVFAPGTDVRLSAAPAGDVGLLGSAVKLFRPYDSAFAYAVDPRILALVMIAACSTSLGLAGGRRWWQVALLSLCVAATANAAFVLATGQVPSYRVLGSCFAILLAGSAFVAWHVRGRTAHPALEIAALAALAGSIVTAPNVAMALHDLPKAAAWKASQAAFWAELSRARGRDVAVADLPYYPSIFFNRQIDPDPADRSNRCVAARFGLRSLRSVGPAGARWRVY</sequence>
<feature type="transmembrane region" description="Helical" evidence="1">
    <location>
        <begin position="318"/>
        <end position="338"/>
    </location>
</feature>
<accession>A0A1I6K0C0</accession>
<dbReference type="EMBL" id="FOZG01000001">
    <property type="protein sequence ID" value="SFR84692.1"/>
    <property type="molecule type" value="Genomic_DNA"/>
</dbReference>
<organism evidence="2 3">
    <name type="scientific">Sphingomonas jatrophae</name>
    <dbReference type="NCBI Taxonomy" id="1166337"/>
    <lineage>
        <taxon>Bacteria</taxon>
        <taxon>Pseudomonadati</taxon>
        <taxon>Pseudomonadota</taxon>
        <taxon>Alphaproteobacteria</taxon>
        <taxon>Sphingomonadales</taxon>
        <taxon>Sphingomonadaceae</taxon>
        <taxon>Sphingomonas</taxon>
    </lineage>
</organism>
<reference evidence="2 3" key="1">
    <citation type="submission" date="2016-10" db="EMBL/GenBank/DDBJ databases">
        <authorList>
            <person name="de Groot N.N."/>
        </authorList>
    </citation>
    <scope>NUCLEOTIDE SEQUENCE [LARGE SCALE GENOMIC DNA]</scope>
    <source>
        <strain evidence="2 3">S5-249</strain>
    </source>
</reference>
<dbReference type="Proteomes" id="UP000198824">
    <property type="component" value="Unassembled WGS sequence"/>
</dbReference>
<feature type="transmembrane region" description="Helical" evidence="1">
    <location>
        <begin position="210"/>
        <end position="229"/>
    </location>
</feature>
<keyword evidence="1" id="KW-1133">Transmembrane helix</keyword>
<proteinExistence type="predicted"/>
<keyword evidence="1" id="KW-0472">Membrane</keyword>
<keyword evidence="1" id="KW-0812">Transmembrane</keyword>
<gene>
    <name evidence="2" type="ORF">SAMN05192580_1166</name>
</gene>
<dbReference type="InterPro" id="IPR045691">
    <property type="entry name" value="DUF6056"/>
</dbReference>
<feature type="transmembrane region" description="Helical" evidence="1">
    <location>
        <begin position="116"/>
        <end position="133"/>
    </location>
</feature>
<evidence type="ECO:0000313" key="3">
    <source>
        <dbReference type="Proteomes" id="UP000198824"/>
    </source>
</evidence>
<keyword evidence="3" id="KW-1185">Reference proteome</keyword>
<feature type="transmembrane region" description="Helical" evidence="1">
    <location>
        <begin position="87"/>
        <end position="104"/>
    </location>
</feature>
<feature type="transmembrane region" description="Helical" evidence="1">
    <location>
        <begin position="12"/>
        <end position="34"/>
    </location>
</feature>
<feature type="transmembrane region" description="Helical" evidence="1">
    <location>
        <begin position="173"/>
        <end position="198"/>
    </location>
</feature>
<evidence type="ECO:0000313" key="2">
    <source>
        <dbReference type="EMBL" id="SFR84692.1"/>
    </source>
</evidence>
<name>A0A1I6K0C0_9SPHN</name>
<evidence type="ECO:0000256" key="1">
    <source>
        <dbReference type="SAM" id="Phobius"/>
    </source>
</evidence>